<organism evidence="2 3">
    <name type="scientific">Carnegiea gigantea</name>
    <dbReference type="NCBI Taxonomy" id="171969"/>
    <lineage>
        <taxon>Eukaryota</taxon>
        <taxon>Viridiplantae</taxon>
        <taxon>Streptophyta</taxon>
        <taxon>Embryophyta</taxon>
        <taxon>Tracheophyta</taxon>
        <taxon>Spermatophyta</taxon>
        <taxon>Magnoliopsida</taxon>
        <taxon>eudicotyledons</taxon>
        <taxon>Gunneridae</taxon>
        <taxon>Pentapetalae</taxon>
        <taxon>Caryophyllales</taxon>
        <taxon>Cactineae</taxon>
        <taxon>Cactaceae</taxon>
        <taxon>Cactoideae</taxon>
        <taxon>Echinocereeae</taxon>
        <taxon>Carnegiea</taxon>
    </lineage>
</organism>
<sequence length="252" mass="29599">MGFDHFDFVLSVNHAGGIWALWNNKNCHASILTKENRAIHMLVHDPDRGIAREGFANLYPSLCTNHGAFTCSDHYPIIISTVAEHRQHQPCPFRFQPFWTKYHMVDQIIYKNWQTTLNSAKMFRFMHKLKSIKNSIKPRAKSTFGNFQEKVKHNLDKINYVEDKLVENPTNIRLNNWLYWGRLARKDWLVKGDRNSSYFQRTANIRRKKQEITKIKDDAGDDELEGVGKSDSMEREGVLRGLVRDETYRQDN</sequence>
<accession>A0A9Q1K3T1</accession>
<evidence type="ECO:0008006" key="4">
    <source>
        <dbReference type="Google" id="ProtNLM"/>
    </source>
</evidence>
<feature type="region of interest" description="Disordered" evidence="1">
    <location>
        <begin position="216"/>
        <end position="237"/>
    </location>
</feature>
<dbReference type="EMBL" id="JAKOGI010000353">
    <property type="protein sequence ID" value="KAJ8436279.1"/>
    <property type="molecule type" value="Genomic_DNA"/>
</dbReference>
<protein>
    <recommendedName>
        <fullName evidence="4">Endonuclease/exonuclease/phosphatase domain-containing protein</fullName>
    </recommendedName>
</protein>
<comment type="caution">
    <text evidence="2">The sequence shown here is derived from an EMBL/GenBank/DDBJ whole genome shotgun (WGS) entry which is preliminary data.</text>
</comment>
<keyword evidence="3" id="KW-1185">Reference proteome</keyword>
<evidence type="ECO:0000313" key="2">
    <source>
        <dbReference type="EMBL" id="KAJ8436279.1"/>
    </source>
</evidence>
<evidence type="ECO:0000313" key="3">
    <source>
        <dbReference type="Proteomes" id="UP001153076"/>
    </source>
</evidence>
<dbReference type="Proteomes" id="UP001153076">
    <property type="component" value="Unassembled WGS sequence"/>
</dbReference>
<proteinExistence type="predicted"/>
<reference evidence="2" key="1">
    <citation type="submission" date="2022-04" db="EMBL/GenBank/DDBJ databases">
        <title>Carnegiea gigantea Genome sequencing and assembly v2.</title>
        <authorList>
            <person name="Copetti D."/>
            <person name="Sanderson M.J."/>
            <person name="Burquez A."/>
            <person name="Wojciechowski M.F."/>
        </authorList>
    </citation>
    <scope>NUCLEOTIDE SEQUENCE</scope>
    <source>
        <strain evidence="2">SGP5-SGP5p</strain>
        <tissue evidence="2">Aerial part</tissue>
    </source>
</reference>
<dbReference type="OrthoDB" id="1881450at2759"/>
<name>A0A9Q1K3T1_9CARY</name>
<evidence type="ECO:0000256" key="1">
    <source>
        <dbReference type="SAM" id="MobiDB-lite"/>
    </source>
</evidence>
<feature type="compositionally biased region" description="Basic and acidic residues" evidence="1">
    <location>
        <begin position="226"/>
        <end position="237"/>
    </location>
</feature>
<gene>
    <name evidence="2" type="ORF">Cgig2_025708</name>
</gene>
<dbReference type="AlphaFoldDB" id="A0A9Q1K3T1"/>